<dbReference type="SUPFAM" id="SSF52540">
    <property type="entry name" value="P-loop containing nucleoside triphosphate hydrolases"/>
    <property type="match status" value="1"/>
</dbReference>
<evidence type="ECO:0000313" key="11">
    <source>
        <dbReference type="EMBL" id="MBB6483290.1"/>
    </source>
</evidence>
<dbReference type="InterPro" id="IPR017665">
    <property type="entry name" value="Guanylate_kinase"/>
</dbReference>
<evidence type="ECO:0000256" key="1">
    <source>
        <dbReference type="ARBA" id="ARBA00005790"/>
    </source>
</evidence>
<evidence type="ECO:0000256" key="3">
    <source>
        <dbReference type="ARBA" id="ARBA00016296"/>
    </source>
</evidence>
<dbReference type="NCBIfam" id="TIGR03263">
    <property type="entry name" value="guanyl_kin"/>
    <property type="match status" value="1"/>
</dbReference>
<dbReference type="Gene3D" id="3.30.63.10">
    <property type="entry name" value="Guanylate Kinase phosphate binding domain"/>
    <property type="match status" value="1"/>
</dbReference>
<evidence type="ECO:0000256" key="9">
    <source>
        <dbReference type="HAMAP-Rule" id="MF_00328"/>
    </source>
</evidence>
<dbReference type="AlphaFoldDB" id="A0A7X0ILU6"/>
<sequence length="220" mass="25199">MKPATSTSIPIARRGLMLAISSPSGAGKSTIARTLLDKDKQVSLSVSVTTRQRRPSEIEGVHYHFVSQREFERLRDSDSLLEWAEVHGNFYGTPREPVETAMSEGRDMLFDIDWQGAQQLQEKMPADVVSIFVLPPTMTELQSRLHRRAEDSEEVIAMRLANSRAEIGHWREYDYVIVNDDLNVAFDAVQSIVKAERLRRDRRHGMFDFVRDLLEETPKL</sequence>
<comment type="similarity">
    <text evidence="1 9">Belongs to the guanylate kinase family.</text>
</comment>
<dbReference type="SMART" id="SM00072">
    <property type="entry name" value="GuKc"/>
    <property type="match status" value="1"/>
</dbReference>
<dbReference type="Gene3D" id="3.40.50.300">
    <property type="entry name" value="P-loop containing nucleotide triphosphate hydrolases"/>
    <property type="match status" value="1"/>
</dbReference>
<evidence type="ECO:0000256" key="7">
    <source>
        <dbReference type="ARBA" id="ARBA00022840"/>
    </source>
</evidence>
<evidence type="ECO:0000313" key="12">
    <source>
        <dbReference type="Proteomes" id="UP000565576"/>
    </source>
</evidence>
<dbReference type="GO" id="GO:0005524">
    <property type="term" value="F:ATP binding"/>
    <property type="evidence" value="ECO:0007669"/>
    <property type="project" value="UniProtKB-UniRule"/>
</dbReference>
<dbReference type="RefSeq" id="WP_184701537.1">
    <property type="nucleotide sequence ID" value="NZ_JACHBG010000001.1"/>
</dbReference>
<evidence type="ECO:0000256" key="4">
    <source>
        <dbReference type="ARBA" id="ARBA00022679"/>
    </source>
</evidence>
<evidence type="ECO:0000256" key="8">
    <source>
        <dbReference type="ARBA" id="ARBA00030128"/>
    </source>
</evidence>
<dbReference type="Pfam" id="PF00625">
    <property type="entry name" value="Guanylate_kin"/>
    <property type="match status" value="1"/>
</dbReference>
<comment type="caution">
    <text evidence="11">The sequence shown here is derived from an EMBL/GenBank/DDBJ whole genome shotgun (WGS) entry which is preliminary data.</text>
</comment>
<dbReference type="InterPro" id="IPR008144">
    <property type="entry name" value="Guanylate_kin-like_dom"/>
</dbReference>
<evidence type="ECO:0000256" key="5">
    <source>
        <dbReference type="ARBA" id="ARBA00022741"/>
    </source>
</evidence>
<dbReference type="GO" id="GO:0005829">
    <property type="term" value="C:cytosol"/>
    <property type="evidence" value="ECO:0007669"/>
    <property type="project" value="TreeGrafter"/>
</dbReference>
<dbReference type="PROSITE" id="PS50052">
    <property type="entry name" value="GUANYLATE_KINASE_2"/>
    <property type="match status" value="1"/>
</dbReference>
<evidence type="ECO:0000259" key="10">
    <source>
        <dbReference type="PROSITE" id="PS50052"/>
    </source>
</evidence>
<name>A0A7X0ILU6_9HYPH</name>
<proteinExistence type="inferred from homology"/>
<feature type="binding site" evidence="9">
    <location>
        <begin position="22"/>
        <end position="29"/>
    </location>
    <ligand>
        <name>ATP</name>
        <dbReference type="ChEBI" id="CHEBI:30616"/>
    </ligand>
</feature>
<dbReference type="HAMAP" id="MF_00328">
    <property type="entry name" value="Guanylate_kinase"/>
    <property type="match status" value="1"/>
</dbReference>
<accession>A0A7X0ILU6</accession>
<dbReference type="GO" id="GO:0004385">
    <property type="term" value="F:GMP kinase activity"/>
    <property type="evidence" value="ECO:0007669"/>
    <property type="project" value="UniProtKB-UniRule"/>
</dbReference>
<evidence type="ECO:0000256" key="6">
    <source>
        <dbReference type="ARBA" id="ARBA00022777"/>
    </source>
</evidence>
<dbReference type="Proteomes" id="UP000565576">
    <property type="component" value="Unassembled WGS sequence"/>
</dbReference>
<dbReference type="InterPro" id="IPR027417">
    <property type="entry name" value="P-loop_NTPase"/>
</dbReference>
<dbReference type="FunFam" id="3.30.63.10:FF:000002">
    <property type="entry name" value="Guanylate kinase 1"/>
    <property type="match status" value="1"/>
</dbReference>
<reference evidence="11 12" key="1">
    <citation type="submission" date="2020-08" db="EMBL/GenBank/DDBJ databases">
        <title>Genomic Encyclopedia of Type Strains, Phase IV (KMG-V): Genome sequencing to study the core and pangenomes of soil and plant-associated prokaryotes.</title>
        <authorList>
            <person name="Whitman W."/>
        </authorList>
    </citation>
    <scope>NUCLEOTIDE SEQUENCE [LARGE SCALE GENOMIC DNA]</scope>
    <source>
        <strain evidence="11 12">SEMIA 4060</strain>
    </source>
</reference>
<dbReference type="PANTHER" id="PTHR23117">
    <property type="entry name" value="GUANYLATE KINASE-RELATED"/>
    <property type="match status" value="1"/>
</dbReference>
<dbReference type="PROSITE" id="PS00856">
    <property type="entry name" value="GUANYLATE_KINASE_1"/>
    <property type="match status" value="1"/>
</dbReference>
<comment type="catalytic activity">
    <reaction evidence="9">
        <text>GMP + ATP = GDP + ADP</text>
        <dbReference type="Rhea" id="RHEA:20780"/>
        <dbReference type="ChEBI" id="CHEBI:30616"/>
        <dbReference type="ChEBI" id="CHEBI:58115"/>
        <dbReference type="ChEBI" id="CHEBI:58189"/>
        <dbReference type="ChEBI" id="CHEBI:456216"/>
        <dbReference type="EC" id="2.7.4.8"/>
    </reaction>
</comment>
<gene>
    <name evidence="9" type="primary">gmk</name>
    <name evidence="11" type="ORF">GGD46_000533</name>
</gene>
<keyword evidence="7 9" id="KW-0067">ATP-binding</keyword>
<evidence type="ECO:0000256" key="2">
    <source>
        <dbReference type="ARBA" id="ARBA00012961"/>
    </source>
</evidence>
<comment type="subcellular location">
    <subcellularLocation>
        <location evidence="9">Cytoplasm</location>
    </subcellularLocation>
</comment>
<comment type="function">
    <text evidence="9">Essential for recycling GMP and indirectly, cGMP.</text>
</comment>
<dbReference type="CDD" id="cd00071">
    <property type="entry name" value="GMPK"/>
    <property type="match status" value="1"/>
</dbReference>
<keyword evidence="4 9" id="KW-0808">Transferase</keyword>
<keyword evidence="5 9" id="KW-0547">Nucleotide-binding</keyword>
<dbReference type="InterPro" id="IPR008145">
    <property type="entry name" value="GK/Ca_channel_bsu"/>
</dbReference>
<dbReference type="EMBL" id="JACHBG010000001">
    <property type="protein sequence ID" value="MBB6483290.1"/>
    <property type="molecule type" value="Genomic_DNA"/>
</dbReference>
<protein>
    <recommendedName>
        <fullName evidence="3 9">Guanylate kinase</fullName>
        <ecNumber evidence="2 9">2.7.4.8</ecNumber>
    </recommendedName>
    <alternativeName>
        <fullName evidence="8 9">GMP kinase</fullName>
    </alternativeName>
</protein>
<dbReference type="InterPro" id="IPR020590">
    <property type="entry name" value="Guanylate_kinase_CS"/>
</dbReference>
<feature type="domain" description="Guanylate kinase-like" evidence="10">
    <location>
        <begin position="15"/>
        <end position="194"/>
    </location>
</feature>
<dbReference type="PANTHER" id="PTHR23117:SF13">
    <property type="entry name" value="GUANYLATE KINASE"/>
    <property type="match status" value="1"/>
</dbReference>
<dbReference type="EC" id="2.7.4.8" evidence="2 9"/>
<keyword evidence="9" id="KW-0963">Cytoplasm</keyword>
<keyword evidence="6 9" id="KW-0418">Kinase</keyword>
<organism evidence="11 12">
    <name type="scientific">Rhizobium lusitanum</name>
    <dbReference type="NCBI Taxonomy" id="293958"/>
    <lineage>
        <taxon>Bacteria</taxon>
        <taxon>Pseudomonadati</taxon>
        <taxon>Pseudomonadota</taxon>
        <taxon>Alphaproteobacteria</taxon>
        <taxon>Hyphomicrobiales</taxon>
        <taxon>Rhizobiaceae</taxon>
        <taxon>Rhizobium/Agrobacterium group</taxon>
        <taxon>Rhizobium</taxon>
    </lineage>
</organism>